<sequence length="92" mass="10163">MFPRLSLAILRNGLLALLPVFALAACSRLSVENYDRLRVGMSYTEVTGILGKPDTCSDAMLVRTCRWGTDTRYASVNFVADKTVLYSAEGLR</sequence>
<gene>
    <name evidence="1" type="ORF">VVD49_03125</name>
</gene>
<organism evidence="1 2">
    <name type="scientific">Uliginosibacterium silvisoli</name>
    <dbReference type="NCBI Taxonomy" id="3114758"/>
    <lineage>
        <taxon>Bacteria</taxon>
        <taxon>Pseudomonadati</taxon>
        <taxon>Pseudomonadota</taxon>
        <taxon>Betaproteobacteria</taxon>
        <taxon>Rhodocyclales</taxon>
        <taxon>Zoogloeaceae</taxon>
        <taxon>Uliginosibacterium</taxon>
    </lineage>
</organism>
<dbReference type="Gene3D" id="3.10.450.730">
    <property type="entry name" value="BLIP domain"/>
    <property type="match status" value="1"/>
</dbReference>
<name>A0ABU6JZU3_9RHOO</name>
<reference evidence="1 2" key="1">
    <citation type="submission" date="2024-01" db="EMBL/GenBank/DDBJ databases">
        <title>Uliginosibacterium soil sp. nov.</title>
        <authorList>
            <person name="Lv Y."/>
        </authorList>
    </citation>
    <scope>NUCLEOTIDE SEQUENCE [LARGE SCALE GENOMIC DNA]</scope>
    <source>
        <strain evidence="1 2">H3</strain>
    </source>
</reference>
<keyword evidence="2" id="KW-1185">Reference proteome</keyword>
<protein>
    <submittedName>
        <fullName evidence="1">DUF3862 domain-containing protein</fullName>
    </submittedName>
</protein>
<dbReference type="Proteomes" id="UP001331561">
    <property type="component" value="Unassembled WGS sequence"/>
</dbReference>
<comment type="caution">
    <text evidence="1">The sequence shown here is derived from an EMBL/GenBank/DDBJ whole genome shotgun (WGS) entry which is preliminary data.</text>
</comment>
<dbReference type="Pfam" id="PF12978">
    <property type="entry name" value="DUF3862"/>
    <property type="match status" value="1"/>
</dbReference>
<evidence type="ECO:0000313" key="1">
    <source>
        <dbReference type="EMBL" id="MEC5384697.1"/>
    </source>
</evidence>
<dbReference type="RefSeq" id="WP_327597668.1">
    <property type="nucleotide sequence ID" value="NZ_JAYXHS010000001.1"/>
</dbReference>
<dbReference type="PROSITE" id="PS51257">
    <property type="entry name" value="PROKAR_LIPOPROTEIN"/>
    <property type="match status" value="1"/>
</dbReference>
<accession>A0ABU6JZU3</accession>
<dbReference type="InterPro" id="IPR024418">
    <property type="entry name" value="DUF3862"/>
</dbReference>
<proteinExistence type="predicted"/>
<dbReference type="EMBL" id="JAYXHS010000001">
    <property type="protein sequence ID" value="MEC5384697.1"/>
    <property type="molecule type" value="Genomic_DNA"/>
</dbReference>
<evidence type="ECO:0000313" key="2">
    <source>
        <dbReference type="Proteomes" id="UP001331561"/>
    </source>
</evidence>